<sequence>MNLDINSTKVSVAKKSRQPLYKFALKFALSLTLVLLLGFFESSQLLASSGSSDFRVRSSSEQTVTASDGVGAFRTLCDFSHMNNDDAIIFPGQSGKSHSHTYFGNTQADAFSSYDSLRSSGNSTCRGGSANRTAYWVPTLFDKQGQAIKPAESHFYYKSGYFGIAASQINEIPDGLKMVVGNAQATSSQNTDILYWGCWNRYVGKSGSIQKCDVGDFVVMNIDFPQCWDGVNLDSSDHKSHVVFPVNGACPSTHSVAIPNITMKVLYPVPSDGDVSGWRLSSDSYGTDQPGGYSIHGDWFDGWDTEIKDAWTNNCVKKGIDCHSNLLGDGRELY</sequence>
<dbReference type="RefSeq" id="WP_016876882.1">
    <property type="nucleotide sequence ID" value="NZ_CP170746.1"/>
</dbReference>
<dbReference type="Pfam" id="PF09362">
    <property type="entry name" value="DUF1996"/>
    <property type="match status" value="1"/>
</dbReference>
<gene>
    <name evidence="2" type="ORF">PCC6912_36750</name>
</gene>
<evidence type="ECO:0000259" key="1">
    <source>
        <dbReference type="Pfam" id="PF09362"/>
    </source>
</evidence>
<dbReference type="Proteomes" id="UP000268857">
    <property type="component" value="Unassembled WGS sequence"/>
</dbReference>
<dbReference type="AlphaFoldDB" id="A0A433N9A5"/>
<name>A0A433N9A5_CHLFR</name>
<accession>A0A433N9A5</accession>
<dbReference type="PANTHER" id="PTHR43662">
    <property type="match status" value="1"/>
</dbReference>
<dbReference type="PANTHER" id="PTHR43662:SF3">
    <property type="entry name" value="DOMAIN PROTEIN, PUTATIVE (AFU_ORTHOLOGUE AFUA_6G11970)-RELATED"/>
    <property type="match status" value="1"/>
</dbReference>
<organism evidence="2 3">
    <name type="scientific">Chlorogloeopsis fritschii PCC 6912</name>
    <dbReference type="NCBI Taxonomy" id="211165"/>
    <lineage>
        <taxon>Bacteria</taxon>
        <taxon>Bacillati</taxon>
        <taxon>Cyanobacteriota</taxon>
        <taxon>Cyanophyceae</taxon>
        <taxon>Nostocales</taxon>
        <taxon>Chlorogloeopsidaceae</taxon>
        <taxon>Chlorogloeopsis</taxon>
    </lineage>
</organism>
<comment type="caution">
    <text evidence="2">The sequence shown here is derived from an EMBL/GenBank/DDBJ whole genome shotgun (WGS) entry which is preliminary data.</text>
</comment>
<dbReference type="EMBL" id="RSCJ01000015">
    <property type="protein sequence ID" value="RUR78333.1"/>
    <property type="molecule type" value="Genomic_DNA"/>
</dbReference>
<dbReference type="STRING" id="211165.GCA_000317285_02145"/>
<reference evidence="2 3" key="1">
    <citation type="journal article" date="2019" name="Genome Biol. Evol.">
        <title>Day and night: Metabolic profiles and evolutionary relationships of six axenic non-marine cyanobacteria.</title>
        <authorList>
            <person name="Will S.E."/>
            <person name="Henke P."/>
            <person name="Boedeker C."/>
            <person name="Huang S."/>
            <person name="Brinkmann H."/>
            <person name="Rohde M."/>
            <person name="Jarek M."/>
            <person name="Friedl T."/>
            <person name="Seufert S."/>
            <person name="Schumacher M."/>
            <person name="Overmann J."/>
            <person name="Neumann-Schaal M."/>
            <person name="Petersen J."/>
        </authorList>
    </citation>
    <scope>NUCLEOTIDE SEQUENCE [LARGE SCALE GENOMIC DNA]</scope>
    <source>
        <strain evidence="2 3">PCC 6912</strain>
    </source>
</reference>
<keyword evidence="3" id="KW-1185">Reference proteome</keyword>
<dbReference type="OrthoDB" id="581239at2"/>
<dbReference type="InterPro" id="IPR018535">
    <property type="entry name" value="DUF1996"/>
</dbReference>
<protein>
    <recommendedName>
        <fullName evidence="1">DUF1996 domain-containing protein</fullName>
    </recommendedName>
</protein>
<feature type="domain" description="DUF1996" evidence="1">
    <location>
        <begin position="86"/>
        <end position="303"/>
    </location>
</feature>
<evidence type="ECO:0000313" key="2">
    <source>
        <dbReference type="EMBL" id="RUR78333.1"/>
    </source>
</evidence>
<evidence type="ECO:0000313" key="3">
    <source>
        <dbReference type="Proteomes" id="UP000268857"/>
    </source>
</evidence>
<proteinExistence type="predicted"/>